<gene>
    <name evidence="5" type="ORF">O3G_MSEX006827</name>
</gene>
<proteinExistence type="inferred from homology"/>
<dbReference type="InterPro" id="IPR047115">
    <property type="entry name" value="ARSB"/>
</dbReference>
<dbReference type="InterPro" id="IPR000917">
    <property type="entry name" value="Sulfatase_N"/>
</dbReference>
<evidence type="ECO:0000313" key="6">
    <source>
        <dbReference type="Proteomes" id="UP000791440"/>
    </source>
</evidence>
<evidence type="ECO:0000259" key="4">
    <source>
        <dbReference type="Pfam" id="PF00884"/>
    </source>
</evidence>
<dbReference type="GO" id="GO:0008484">
    <property type="term" value="F:sulfuric ester hydrolase activity"/>
    <property type="evidence" value="ECO:0007669"/>
    <property type="project" value="InterPro"/>
</dbReference>
<accession>A0A922CM26</accession>
<dbReference type="PANTHER" id="PTHR10342">
    <property type="entry name" value="ARYLSULFATASE"/>
    <property type="match status" value="1"/>
</dbReference>
<keyword evidence="2" id="KW-0479">Metal-binding</keyword>
<dbReference type="Pfam" id="PF00884">
    <property type="entry name" value="Sulfatase"/>
    <property type="match status" value="1"/>
</dbReference>
<dbReference type="EMBL" id="JH668395">
    <property type="protein sequence ID" value="KAG6450904.1"/>
    <property type="molecule type" value="Genomic_DNA"/>
</dbReference>
<dbReference type="GO" id="GO:0046872">
    <property type="term" value="F:metal ion binding"/>
    <property type="evidence" value="ECO:0007669"/>
    <property type="project" value="UniProtKB-KW"/>
</dbReference>
<organism evidence="5 6">
    <name type="scientific">Manduca sexta</name>
    <name type="common">Tobacco hawkmoth</name>
    <name type="synonym">Tobacco hornworm</name>
    <dbReference type="NCBI Taxonomy" id="7130"/>
    <lineage>
        <taxon>Eukaryota</taxon>
        <taxon>Metazoa</taxon>
        <taxon>Ecdysozoa</taxon>
        <taxon>Arthropoda</taxon>
        <taxon>Hexapoda</taxon>
        <taxon>Insecta</taxon>
        <taxon>Pterygota</taxon>
        <taxon>Neoptera</taxon>
        <taxon>Endopterygota</taxon>
        <taxon>Lepidoptera</taxon>
        <taxon>Glossata</taxon>
        <taxon>Ditrysia</taxon>
        <taxon>Bombycoidea</taxon>
        <taxon>Sphingidae</taxon>
        <taxon>Sphinginae</taxon>
        <taxon>Sphingini</taxon>
        <taxon>Manduca</taxon>
    </lineage>
</organism>
<dbReference type="AlphaFoldDB" id="A0A922CM26"/>
<comment type="similarity">
    <text evidence="1">Belongs to the sulfatase family.</text>
</comment>
<feature type="domain" description="Sulfatase N-terminal" evidence="4">
    <location>
        <begin position="1"/>
        <end position="269"/>
    </location>
</feature>
<dbReference type="CDD" id="cd16029">
    <property type="entry name" value="4-S"/>
    <property type="match status" value="1"/>
</dbReference>
<protein>
    <recommendedName>
        <fullName evidence="4">Sulfatase N-terminal domain-containing protein</fullName>
    </recommendedName>
</protein>
<dbReference type="Proteomes" id="UP000791440">
    <property type="component" value="Unassembled WGS sequence"/>
</dbReference>
<evidence type="ECO:0000313" key="5">
    <source>
        <dbReference type="EMBL" id="KAG6450904.1"/>
    </source>
</evidence>
<dbReference type="PANTHER" id="PTHR10342:SF264">
    <property type="entry name" value="MIP05773P-RELATED"/>
    <property type="match status" value="1"/>
</dbReference>
<keyword evidence="6" id="KW-1185">Reference proteome</keyword>
<evidence type="ECO:0000256" key="2">
    <source>
        <dbReference type="ARBA" id="ARBA00022723"/>
    </source>
</evidence>
<reference evidence="5" key="1">
    <citation type="journal article" date="2016" name="Insect Biochem. Mol. Biol.">
        <title>Multifaceted biological insights from a draft genome sequence of the tobacco hornworm moth, Manduca sexta.</title>
        <authorList>
            <person name="Kanost M.R."/>
            <person name="Arrese E.L."/>
            <person name="Cao X."/>
            <person name="Chen Y.R."/>
            <person name="Chellapilla S."/>
            <person name="Goldsmith M.R."/>
            <person name="Grosse-Wilde E."/>
            <person name="Heckel D.G."/>
            <person name="Herndon N."/>
            <person name="Jiang H."/>
            <person name="Papanicolaou A."/>
            <person name="Qu J."/>
            <person name="Soulages J.L."/>
            <person name="Vogel H."/>
            <person name="Walters J."/>
            <person name="Waterhouse R.M."/>
            <person name="Ahn S.J."/>
            <person name="Almeida F.C."/>
            <person name="An C."/>
            <person name="Aqrawi P."/>
            <person name="Bretschneider A."/>
            <person name="Bryant W.B."/>
            <person name="Bucks S."/>
            <person name="Chao H."/>
            <person name="Chevignon G."/>
            <person name="Christen J.M."/>
            <person name="Clarke D.F."/>
            <person name="Dittmer N.T."/>
            <person name="Ferguson L.C.F."/>
            <person name="Garavelou S."/>
            <person name="Gordon K.H.J."/>
            <person name="Gunaratna R.T."/>
            <person name="Han Y."/>
            <person name="Hauser F."/>
            <person name="He Y."/>
            <person name="Heidel-Fischer H."/>
            <person name="Hirsh A."/>
            <person name="Hu Y."/>
            <person name="Jiang H."/>
            <person name="Kalra D."/>
            <person name="Klinner C."/>
            <person name="Konig C."/>
            <person name="Kovar C."/>
            <person name="Kroll A.R."/>
            <person name="Kuwar S.S."/>
            <person name="Lee S.L."/>
            <person name="Lehman R."/>
            <person name="Li K."/>
            <person name="Li Z."/>
            <person name="Liang H."/>
            <person name="Lovelace S."/>
            <person name="Lu Z."/>
            <person name="Mansfield J.H."/>
            <person name="McCulloch K.J."/>
            <person name="Mathew T."/>
            <person name="Morton B."/>
            <person name="Muzny D.M."/>
            <person name="Neunemann D."/>
            <person name="Ongeri F."/>
            <person name="Pauchet Y."/>
            <person name="Pu L.L."/>
            <person name="Pyrousis I."/>
            <person name="Rao X.J."/>
            <person name="Redding A."/>
            <person name="Roesel C."/>
            <person name="Sanchez-Gracia A."/>
            <person name="Schaack S."/>
            <person name="Shukla A."/>
            <person name="Tetreau G."/>
            <person name="Wang Y."/>
            <person name="Xiong G.H."/>
            <person name="Traut W."/>
            <person name="Walsh T.K."/>
            <person name="Worley K.C."/>
            <person name="Wu D."/>
            <person name="Wu W."/>
            <person name="Wu Y.Q."/>
            <person name="Zhang X."/>
            <person name="Zou Z."/>
            <person name="Zucker H."/>
            <person name="Briscoe A.D."/>
            <person name="Burmester T."/>
            <person name="Clem R.J."/>
            <person name="Feyereisen R."/>
            <person name="Grimmelikhuijzen C.J.P."/>
            <person name="Hamodrakas S.J."/>
            <person name="Hansson B.S."/>
            <person name="Huguet E."/>
            <person name="Jermiin L.S."/>
            <person name="Lan Q."/>
            <person name="Lehman H.K."/>
            <person name="Lorenzen M."/>
            <person name="Merzendorfer H."/>
            <person name="Michalopoulos I."/>
            <person name="Morton D.B."/>
            <person name="Muthukrishnan S."/>
            <person name="Oakeshott J.G."/>
            <person name="Palmer W."/>
            <person name="Park Y."/>
            <person name="Passarelli A.L."/>
            <person name="Rozas J."/>
            <person name="Schwartz L.M."/>
            <person name="Smith W."/>
            <person name="Southgate A."/>
            <person name="Vilcinskas A."/>
            <person name="Vogt R."/>
            <person name="Wang P."/>
            <person name="Werren J."/>
            <person name="Yu X.Q."/>
            <person name="Zhou J.J."/>
            <person name="Brown S.J."/>
            <person name="Scherer S.E."/>
            <person name="Richards S."/>
            <person name="Blissard G.W."/>
        </authorList>
    </citation>
    <scope>NUCLEOTIDE SEQUENCE</scope>
</reference>
<comment type="caution">
    <text evidence="5">The sequence shown here is derived from an EMBL/GenBank/DDBJ whole genome shotgun (WGS) entry which is preliminary data.</text>
</comment>
<dbReference type="PROSITE" id="PS00149">
    <property type="entry name" value="SULFATASE_2"/>
    <property type="match status" value="1"/>
</dbReference>
<keyword evidence="3" id="KW-0325">Glycoprotein</keyword>
<sequence length="408" mass="46132">MTGKYAHILGMQGYPLTNTEDRGLPTSEKILPQYLKELGYATHLIGKWHIGQSRTEYLPTSRGFDSHFGHRGGYVDYYEYTLEERLENADVSGFGLFRNETAAWDVEGYLTDVYSREVISIITQHNISSPLFLMLAHNAPHSSNAGAMLQAPPEEVRKMRHIESGGRRIYAAMVKKLDDSVGYITQALFDKGILDNTVIVFIADNGGMTSGDSMNYASNWPLRGLKMSPFEGGTRVVGLVWSASFNNSNHLWNGYMHVTDWLPTILSMAKGNSPKNINGIDQWHNIQFNEDSKREEMFEIDDYTGYASITSGDFKLVTGNVIVAYSDYQGDDLRRISGDRPSYMDAIVNSKLYNILHKINRRLKFEDINLRNEMCINCDSDRITTCYPQNGTVCLFNIKDDPCEAKDL</sequence>
<evidence type="ECO:0000256" key="3">
    <source>
        <dbReference type="ARBA" id="ARBA00023180"/>
    </source>
</evidence>
<dbReference type="InterPro" id="IPR024607">
    <property type="entry name" value="Sulfatase_CS"/>
</dbReference>
<evidence type="ECO:0000256" key="1">
    <source>
        <dbReference type="ARBA" id="ARBA00008779"/>
    </source>
</evidence>
<name>A0A922CM26_MANSE</name>
<reference evidence="5" key="2">
    <citation type="submission" date="2020-12" db="EMBL/GenBank/DDBJ databases">
        <authorList>
            <person name="Kanost M."/>
        </authorList>
    </citation>
    <scope>NUCLEOTIDE SEQUENCE</scope>
</reference>